<comment type="caution">
    <text evidence="2">The sequence shown here is derived from an EMBL/GenBank/DDBJ whole genome shotgun (WGS) entry which is preliminary data.</text>
</comment>
<dbReference type="EMBL" id="SUKA01000004">
    <property type="protein sequence ID" value="TJY64534.1"/>
    <property type="molecule type" value="Genomic_DNA"/>
</dbReference>
<dbReference type="InterPro" id="IPR037066">
    <property type="entry name" value="Plug_dom_sf"/>
</dbReference>
<dbReference type="InterPro" id="IPR008969">
    <property type="entry name" value="CarboxyPept-like_regulatory"/>
</dbReference>
<dbReference type="SUPFAM" id="SSF49464">
    <property type="entry name" value="Carboxypeptidase regulatory domain-like"/>
    <property type="match status" value="1"/>
</dbReference>
<gene>
    <name evidence="2" type="ORF">FAZ19_15180</name>
</gene>
<sequence>MLTNQYFVKRAYILFFLLFLRCVMCLGQQVCGRITDIQGKPLQAATINIHWQDDKSHVVSVSSDSSGLFIFKDLAIDRFYRIRVSLIGFETWSKDSIGIGANSTVELHVLMVPKSSNLDEVSVTAERPYIEKRSDRTVVTPDVMLTGIGGTAFEALEKSPGVQLDRSGNIRLSGKTGVSVYVDDRPTYLTGEELKEYLRSIPLAQIDRIELMTNPPSNYDAAGNGGIIVLHTKRYRSRGVNGGASLAYQQGKYSRTINSADIAINRERWAMAASSSLSTTNTYTDLDILRKFGDGQAVMSPIFSQDTWIRRKGISIGGRLGTDYFLDESNTFGINLNLRSSPIVLESYGESWFMTSSEILDSILRANNREDRTFSNLGTNLNYRYKKPGSEQKLTVDLDYLVYNGNNEQHFDNTTYLSSGEPIALESQFGKVPNDIRIYSVKADLIHPVGNALRVSTGLKSSRTMTDNDADFYRIVDEKLIVDLEKTNHFRFRESIHAAYVSMDGKYSNWNYQTGLRFEGTISGGHQLGNGSQPDSSFNRRNMDFFPTLYLQYRPSGESKHAVSMNYGRRVDRPHYAWLNPFVTPFDKYTYYIGTPYLKASYIQQAELAYNFQPLLDLTLAYGKVSDLMSETIRIQDGVYYSQQDNLGLLTTMSATLNLSYVPLKGLTLNCHAAIHSINTKSEIFGQNMDTRGTFLLVRPTVTYKLSESWSFQVDGEYQGSQKFAQFTMKERVRANTAINFKMNSICSFNLAISDLLHSDINAGDIGYLAGAYATFSTVRDTRFVNLSFRYRFTKGTKNDRNYQGGGAQSEQQRTG</sequence>
<dbReference type="Gene3D" id="2.170.130.10">
    <property type="entry name" value="TonB-dependent receptor, plug domain"/>
    <property type="match status" value="1"/>
</dbReference>
<dbReference type="SUPFAM" id="SSF56935">
    <property type="entry name" value="Porins"/>
    <property type="match status" value="1"/>
</dbReference>
<evidence type="ECO:0000313" key="2">
    <source>
        <dbReference type="EMBL" id="TJY64534.1"/>
    </source>
</evidence>
<evidence type="ECO:0000259" key="1">
    <source>
        <dbReference type="Pfam" id="PF14905"/>
    </source>
</evidence>
<dbReference type="Pfam" id="PF13620">
    <property type="entry name" value="CarboxypepD_reg"/>
    <property type="match status" value="1"/>
</dbReference>
<keyword evidence="3" id="KW-1185">Reference proteome</keyword>
<protein>
    <recommendedName>
        <fullName evidence="1">Outer membrane protein beta-barrel domain-containing protein</fullName>
    </recommendedName>
</protein>
<dbReference type="InterPro" id="IPR041700">
    <property type="entry name" value="OMP_b-brl_3"/>
</dbReference>
<reference evidence="2 3" key="1">
    <citation type="submission" date="2019-04" db="EMBL/GenBank/DDBJ databases">
        <title>Sphingobacterium olei sp. nov., isolated from oil-contaminated soil.</title>
        <authorList>
            <person name="Liu B."/>
        </authorList>
    </citation>
    <scope>NUCLEOTIDE SEQUENCE [LARGE SCALE GENOMIC DNA]</scope>
    <source>
        <strain evidence="2 3">Y3L14</strain>
    </source>
</reference>
<proteinExistence type="predicted"/>
<feature type="domain" description="Outer membrane protein beta-barrel" evidence="1">
    <location>
        <begin position="391"/>
        <end position="791"/>
    </location>
</feature>
<dbReference type="Pfam" id="PF14905">
    <property type="entry name" value="OMP_b-brl_3"/>
    <property type="match status" value="1"/>
</dbReference>
<name>A0A4U0H0K6_9SPHI</name>
<dbReference type="Gene3D" id="2.60.40.1120">
    <property type="entry name" value="Carboxypeptidase-like, regulatory domain"/>
    <property type="match status" value="1"/>
</dbReference>
<accession>A0A4U0H0K6</accession>
<organism evidence="2 3">
    <name type="scientific">Sphingobacterium alkalisoli</name>
    <dbReference type="NCBI Taxonomy" id="1874115"/>
    <lineage>
        <taxon>Bacteria</taxon>
        <taxon>Pseudomonadati</taxon>
        <taxon>Bacteroidota</taxon>
        <taxon>Sphingobacteriia</taxon>
        <taxon>Sphingobacteriales</taxon>
        <taxon>Sphingobacteriaceae</taxon>
        <taxon>Sphingobacterium</taxon>
    </lineage>
</organism>
<dbReference type="OrthoDB" id="606851at2"/>
<evidence type="ECO:0000313" key="3">
    <source>
        <dbReference type="Proteomes" id="UP000309872"/>
    </source>
</evidence>
<dbReference type="AlphaFoldDB" id="A0A4U0H0K6"/>
<dbReference type="Proteomes" id="UP000309872">
    <property type="component" value="Unassembled WGS sequence"/>
</dbReference>